<comment type="caution">
    <text evidence="1">The sequence shown here is derived from an EMBL/GenBank/DDBJ whole genome shotgun (WGS) entry which is preliminary data.</text>
</comment>
<protein>
    <submittedName>
        <fullName evidence="1">Uncharacterized protein</fullName>
    </submittedName>
</protein>
<accession>A0AAW2JT04</accession>
<sequence length="67" mass="7549">MATLPSIERPLLDFPITKLDDNFGAACRRSASMAVFLSPDFLLPVVDYKLDCQMMRFLLSCRHAISV</sequence>
<organism evidence="1">
    <name type="scientific">Sesamum radiatum</name>
    <name type="common">Black benniseed</name>
    <dbReference type="NCBI Taxonomy" id="300843"/>
    <lineage>
        <taxon>Eukaryota</taxon>
        <taxon>Viridiplantae</taxon>
        <taxon>Streptophyta</taxon>
        <taxon>Embryophyta</taxon>
        <taxon>Tracheophyta</taxon>
        <taxon>Spermatophyta</taxon>
        <taxon>Magnoliopsida</taxon>
        <taxon>eudicotyledons</taxon>
        <taxon>Gunneridae</taxon>
        <taxon>Pentapetalae</taxon>
        <taxon>asterids</taxon>
        <taxon>lamiids</taxon>
        <taxon>Lamiales</taxon>
        <taxon>Pedaliaceae</taxon>
        <taxon>Sesamum</taxon>
    </lineage>
</organism>
<evidence type="ECO:0000313" key="1">
    <source>
        <dbReference type="EMBL" id="KAL0297258.1"/>
    </source>
</evidence>
<proteinExistence type="predicted"/>
<reference evidence="1" key="2">
    <citation type="journal article" date="2024" name="Plant">
        <title>Genomic evolution and insights into agronomic trait innovations of Sesamum species.</title>
        <authorList>
            <person name="Miao H."/>
            <person name="Wang L."/>
            <person name="Qu L."/>
            <person name="Liu H."/>
            <person name="Sun Y."/>
            <person name="Le M."/>
            <person name="Wang Q."/>
            <person name="Wei S."/>
            <person name="Zheng Y."/>
            <person name="Lin W."/>
            <person name="Duan Y."/>
            <person name="Cao H."/>
            <person name="Xiong S."/>
            <person name="Wang X."/>
            <person name="Wei L."/>
            <person name="Li C."/>
            <person name="Ma Q."/>
            <person name="Ju M."/>
            <person name="Zhao R."/>
            <person name="Li G."/>
            <person name="Mu C."/>
            <person name="Tian Q."/>
            <person name="Mei H."/>
            <person name="Zhang T."/>
            <person name="Gao T."/>
            <person name="Zhang H."/>
        </authorList>
    </citation>
    <scope>NUCLEOTIDE SEQUENCE</scope>
    <source>
        <strain evidence="1">G02</strain>
    </source>
</reference>
<dbReference type="AlphaFoldDB" id="A0AAW2JT04"/>
<gene>
    <name evidence="1" type="ORF">Sradi_6777900</name>
</gene>
<dbReference type="EMBL" id="JACGWJ010000032">
    <property type="protein sequence ID" value="KAL0297258.1"/>
    <property type="molecule type" value="Genomic_DNA"/>
</dbReference>
<name>A0AAW2JT04_SESRA</name>
<reference evidence="1" key="1">
    <citation type="submission" date="2020-06" db="EMBL/GenBank/DDBJ databases">
        <authorList>
            <person name="Li T."/>
            <person name="Hu X."/>
            <person name="Zhang T."/>
            <person name="Song X."/>
            <person name="Zhang H."/>
            <person name="Dai N."/>
            <person name="Sheng W."/>
            <person name="Hou X."/>
            <person name="Wei L."/>
        </authorList>
    </citation>
    <scope>NUCLEOTIDE SEQUENCE</scope>
    <source>
        <strain evidence="1">G02</strain>
        <tissue evidence="1">Leaf</tissue>
    </source>
</reference>